<dbReference type="RefSeq" id="XP_011320417.1">
    <property type="nucleotide sequence ID" value="XM_011322115.1"/>
</dbReference>
<reference evidence="2" key="4">
    <citation type="submission" date="2017-01" db="UniProtKB">
        <authorList>
            <consortium name="EnsemblFungi"/>
        </authorList>
    </citation>
    <scope>IDENTIFICATION</scope>
    <source>
        <strain evidence="2">PH-1 / ATCC MYA-4620 / FGSC 9075 / NRRL 31084</strain>
    </source>
</reference>
<gene>
    <name evidence="1" type="ORF">FGRAMPH1_01T09765</name>
</gene>
<evidence type="ECO:0000313" key="3">
    <source>
        <dbReference type="Proteomes" id="UP000070720"/>
    </source>
</evidence>
<protein>
    <submittedName>
        <fullName evidence="1">Chromosome 2, complete genome</fullName>
    </submittedName>
</protein>
<evidence type="ECO:0000313" key="2">
    <source>
        <dbReference type="EnsemblFungi" id="CEF76685"/>
    </source>
</evidence>
<accession>I1S946</accession>
<proteinExistence type="predicted"/>
<dbReference type="InParanoid" id="I1S946"/>
<keyword evidence="3" id="KW-1185">Reference proteome</keyword>
<dbReference type="AlphaFoldDB" id="I1S946"/>
<dbReference type="Proteomes" id="UP000070720">
    <property type="component" value="Chromosome 2"/>
</dbReference>
<dbReference type="KEGG" id="fgr:FGSG_13376"/>
<reference evidence="2 3" key="2">
    <citation type="journal article" date="2010" name="Nature">
        <title>Comparative genomics reveals mobile pathogenicity chromosomes in Fusarium.</title>
        <authorList>
            <person name="Ma L.J."/>
            <person name="van der Does H.C."/>
            <person name="Borkovich K.A."/>
            <person name="Coleman J.J."/>
            <person name="Daboussi M.J."/>
            <person name="Di Pietro A."/>
            <person name="Dufresne M."/>
            <person name="Freitag M."/>
            <person name="Grabherr M."/>
            <person name="Henrissat B."/>
            <person name="Houterman P.M."/>
            <person name="Kang S."/>
            <person name="Shim W.B."/>
            <person name="Woloshuk C."/>
            <person name="Xie X."/>
            <person name="Xu J.R."/>
            <person name="Antoniw J."/>
            <person name="Baker S.E."/>
            <person name="Bluhm B.H."/>
            <person name="Breakspear A."/>
            <person name="Brown D.W."/>
            <person name="Butchko R.A."/>
            <person name="Chapman S."/>
            <person name="Coulson R."/>
            <person name="Coutinho P.M."/>
            <person name="Danchin E.G."/>
            <person name="Diener A."/>
            <person name="Gale L.R."/>
            <person name="Gardiner D.M."/>
            <person name="Goff S."/>
            <person name="Hammond-Kosack K.E."/>
            <person name="Hilburn K."/>
            <person name="Hua-Van A."/>
            <person name="Jonkers W."/>
            <person name="Kazan K."/>
            <person name="Kodira C.D."/>
            <person name="Koehrsen M."/>
            <person name="Kumar L."/>
            <person name="Lee Y.H."/>
            <person name="Li L."/>
            <person name="Manners J.M."/>
            <person name="Miranda-Saavedra D."/>
            <person name="Mukherjee M."/>
            <person name="Park G."/>
            <person name="Park J."/>
            <person name="Park S.Y."/>
            <person name="Proctor R.H."/>
            <person name="Regev A."/>
            <person name="Ruiz-Roldan M.C."/>
            <person name="Sain D."/>
            <person name="Sakthikumar S."/>
            <person name="Sykes S."/>
            <person name="Schwartz D.C."/>
            <person name="Turgeon B.G."/>
            <person name="Wapinski I."/>
            <person name="Yoder O."/>
            <person name="Young S."/>
            <person name="Zeng Q."/>
            <person name="Zhou S."/>
            <person name="Galagan J."/>
            <person name="Cuomo C.A."/>
            <person name="Kistler H.C."/>
            <person name="Rep M."/>
        </authorList>
    </citation>
    <scope>GENOME REANNOTATION</scope>
    <source>
        <strain evidence="3">ATCC MYA-4620 / CBS 123657 / FGSC 9075 / NRRL 31084 / PH-1</strain>
        <strain evidence="2">PH-1 / ATCC MYA-4620 / FGSC 9075 / NRRL 31084</strain>
    </source>
</reference>
<reference evidence="2 3" key="1">
    <citation type="journal article" date="2007" name="Science">
        <title>The Fusarium graminearum genome reveals a link between localized polymorphism and pathogen specialization.</title>
        <authorList>
            <person name="Cuomo C.A."/>
            <person name="Gueldener U."/>
            <person name="Xu J.-R."/>
            <person name="Trail F."/>
            <person name="Turgeon B.G."/>
            <person name="Di Pietro A."/>
            <person name="Walton J.D."/>
            <person name="Ma L.-J."/>
            <person name="Baker S.E."/>
            <person name="Rep M."/>
            <person name="Adam G."/>
            <person name="Antoniw J."/>
            <person name="Baldwin T."/>
            <person name="Calvo S.E."/>
            <person name="Chang Y.-L."/>
            <person name="DeCaprio D."/>
            <person name="Gale L.R."/>
            <person name="Gnerre S."/>
            <person name="Goswami R.S."/>
            <person name="Hammond-Kosack K."/>
            <person name="Harris L.J."/>
            <person name="Hilburn K."/>
            <person name="Kennell J.C."/>
            <person name="Kroken S."/>
            <person name="Magnuson J.K."/>
            <person name="Mannhaupt G."/>
            <person name="Mauceli E.W."/>
            <person name="Mewes H.-W."/>
            <person name="Mitterbauer R."/>
            <person name="Muehlbauer G."/>
            <person name="Muensterkoetter M."/>
            <person name="Nelson D."/>
            <person name="O'Donnell K."/>
            <person name="Ouellet T."/>
            <person name="Qi W."/>
            <person name="Quesneville H."/>
            <person name="Roncero M.I.G."/>
            <person name="Seong K.-Y."/>
            <person name="Tetko I.V."/>
            <person name="Urban M."/>
            <person name="Waalwijk C."/>
            <person name="Ward T.J."/>
            <person name="Yao J."/>
            <person name="Birren B.W."/>
            <person name="Kistler H.C."/>
        </authorList>
    </citation>
    <scope>NUCLEOTIDE SEQUENCE [LARGE SCALE GENOMIC DNA]</scope>
    <source>
        <strain evidence="3">ATCC MYA-4620 / CBS 123657 / FGSC 9075 / NRRL 31084 / PH-1</strain>
        <strain evidence="2">PH-1 / ATCC MYA-4620 / FGSC 9075 / NRRL 31084</strain>
    </source>
</reference>
<dbReference type="EnsemblFungi" id="CEF76685">
    <property type="protein sequence ID" value="CEF76685"/>
    <property type="gene ID" value="FGRRES_13376"/>
</dbReference>
<organism evidence="1 3">
    <name type="scientific">Gibberella zeae (strain ATCC MYA-4620 / CBS 123657 / FGSC 9075 / NRRL 31084 / PH-1)</name>
    <name type="common">Wheat head blight fungus</name>
    <name type="synonym">Fusarium graminearum</name>
    <dbReference type="NCBI Taxonomy" id="229533"/>
    <lineage>
        <taxon>Eukaryota</taxon>
        <taxon>Fungi</taxon>
        <taxon>Dikarya</taxon>
        <taxon>Ascomycota</taxon>
        <taxon>Pezizomycotina</taxon>
        <taxon>Sordariomycetes</taxon>
        <taxon>Hypocreomycetidae</taxon>
        <taxon>Hypocreales</taxon>
        <taxon>Nectriaceae</taxon>
        <taxon>Fusarium</taxon>
    </lineage>
</organism>
<sequence>MNLHENAAEFLSAFSVFVSINGIAISCPNASEARYLSDIENGSLHISANFRPATRDYSTFHMSCYAGLQARANDDYRITSLVMPIRPSGVSALDLIQGYMLRSNSQWGFTSSQLSLYIF</sequence>
<dbReference type="VEuPathDB" id="FungiDB:FGRAMPH1_01G09765"/>
<accession>A0A098DE05</accession>
<reference evidence="1 3" key="3">
    <citation type="journal article" date="2015" name="BMC Genomics">
        <title>The completed genome sequence of the pathogenic ascomycete fungus Fusarium graminearum.</title>
        <authorList>
            <person name="King R."/>
            <person name="Urban M."/>
            <person name="Hammond-Kosack M.C."/>
            <person name="Hassani-Pak K."/>
            <person name="Hammond-Kosack K.E."/>
        </authorList>
    </citation>
    <scope>NUCLEOTIDE SEQUENCE [LARGE SCALE GENOMIC DNA]</scope>
    <source>
        <strain evidence="3">ATCC MYA-4620 / CBS 123657 / FGSC 9075 / NRRL 31084 / PH-1</strain>
        <strain evidence="1">PH-1</strain>
    </source>
</reference>
<dbReference type="EMBL" id="HG970333">
    <property type="protein sequence ID" value="CEF76685.1"/>
    <property type="molecule type" value="Genomic_DNA"/>
</dbReference>
<name>I1S946_GIBZE</name>
<evidence type="ECO:0000313" key="1">
    <source>
        <dbReference type="EMBL" id="CEF76685.1"/>
    </source>
</evidence>
<dbReference type="HOGENOM" id="CLU_2061698_0_0_1"/>